<evidence type="ECO:0000256" key="12">
    <source>
        <dbReference type="PROSITE-ProRule" id="PRU00277"/>
    </source>
</evidence>
<evidence type="ECO:0000256" key="2">
    <source>
        <dbReference type="ARBA" id="ARBA00005464"/>
    </source>
</evidence>
<dbReference type="Gene3D" id="1.10.3120.10">
    <property type="entry name" value="Trigger factor, C-terminal domain"/>
    <property type="match status" value="1"/>
</dbReference>
<evidence type="ECO:0000256" key="9">
    <source>
        <dbReference type="ARBA" id="ARBA00023306"/>
    </source>
</evidence>
<keyword evidence="6 11" id="KW-0697">Rotamase</keyword>
<dbReference type="InterPro" id="IPR005215">
    <property type="entry name" value="Trig_fac"/>
</dbReference>
<evidence type="ECO:0000313" key="17">
    <source>
        <dbReference type="Proteomes" id="UP001597046"/>
    </source>
</evidence>
<comment type="caution">
    <text evidence="16">The sequence shown here is derived from an EMBL/GenBank/DDBJ whole genome shotgun (WGS) entry which is preliminary data.</text>
</comment>
<evidence type="ECO:0000256" key="14">
    <source>
        <dbReference type="SAM" id="MobiDB-lite"/>
    </source>
</evidence>
<dbReference type="HAMAP" id="MF_00303">
    <property type="entry name" value="Trigger_factor_Tig"/>
    <property type="match status" value="1"/>
</dbReference>
<keyword evidence="9 11" id="KW-0131">Cell cycle</keyword>
<keyword evidence="5 11" id="KW-0132">Cell division</keyword>
<dbReference type="Proteomes" id="UP001597046">
    <property type="component" value="Unassembled WGS sequence"/>
</dbReference>
<comment type="subcellular location">
    <subcellularLocation>
        <location evidence="11">Cytoplasm</location>
    </subcellularLocation>
    <text evidence="11">About half TF is bound to the ribosome near the polypeptide exit tunnel while the other half is free in the cytoplasm.</text>
</comment>
<keyword evidence="7 11" id="KW-0143">Chaperone</keyword>
<evidence type="ECO:0000256" key="10">
    <source>
        <dbReference type="ARBA" id="ARBA00029986"/>
    </source>
</evidence>
<protein>
    <recommendedName>
        <fullName evidence="4 11">Trigger factor</fullName>
        <shortName evidence="11">TF</shortName>
        <ecNumber evidence="3 11">5.2.1.8</ecNumber>
    </recommendedName>
    <alternativeName>
        <fullName evidence="10 11">PPIase</fullName>
    </alternativeName>
</protein>
<evidence type="ECO:0000259" key="15">
    <source>
        <dbReference type="PROSITE" id="PS50059"/>
    </source>
</evidence>
<dbReference type="Gene3D" id="3.30.70.1050">
    <property type="entry name" value="Trigger factor ribosome-binding domain"/>
    <property type="match status" value="1"/>
</dbReference>
<evidence type="ECO:0000313" key="16">
    <source>
        <dbReference type="EMBL" id="MFD1055487.1"/>
    </source>
</evidence>
<dbReference type="InterPro" id="IPR027304">
    <property type="entry name" value="Trigger_fact/SurA_dom_sf"/>
</dbReference>
<dbReference type="EMBL" id="JBHTKH010000009">
    <property type="protein sequence ID" value="MFD1055487.1"/>
    <property type="molecule type" value="Genomic_DNA"/>
</dbReference>
<evidence type="ECO:0000256" key="3">
    <source>
        <dbReference type="ARBA" id="ARBA00013194"/>
    </source>
</evidence>
<evidence type="ECO:0000256" key="6">
    <source>
        <dbReference type="ARBA" id="ARBA00023110"/>
    </source>
</evidence>
<dbReference type="EC" id="5.2.1.8" evidence="3 11"/>
<dbReference type="InterPro" id="IPR001179">
    <property type="entry name" value="PPIase_FKBP_dom"/>
</dbReference>
<evidence type="ECO:0000256" key="7">
    <source>
        <dbReference type="ARBA" id="ARBA00023186"/>
    </source>
</evidence>
<dbReference type="InterPro" id="IPR037041">
    <property type="entry name" value="Trigger_fac_C_sf"/>
</dbReference>
<dbReference type="PANTHER" id="PTHR30560:SF3">
    <property type="entry name" value="TRIGGER FACTOR-LIKE PROTEIN TIG, CHLOROPLASTIC"/>
    <property type="match status" value="1"/>
</dbReference>
<organism evidence="16 17">
    <name type="scientific">Terrabacter terrigena</name>
    <dbReference type="NCBI Taxonomy" id="574718"/>
    <lineage>
        <taxon>Bacteria</taxon>
        <taxon>Bacillati</taxon>
        <taxon>Actinomycetota</taxon>
        <taxon>Actinomycetes</taxon>
        <taxon>Micrococcales</taxon>
        <taxon>Intrasporangiaceae</taxon>
        <taxon>Terrabacter</taxon>
    </lineage>
</organism>
<gene>
    <name evidence="11 16" type="primary">tig</name>
    <name evidence="16" type="ORF">ACFQ2V_14320</name>
</gene>
<dbReference type="PANTHER" id="PTHR30560">
    <property type="entry name" value="TRIGGER FACTOR CHAPERONE AND PEPTIDYL-PROLYL CIS/TRANS ISOMERASE"/>
    <property type="match status" value="1"/>
</dbReference>
<dbReference type="InterPro" id="IPR036611">
    <property type="entry name" value="Trigger_fac_ribosome-bd_sf"/>
</dbReference>
<dbReference type="GO" id="GO:0003755">
    <property type="term" value="F:peptidyl-prolyl cis-trans isomerase activity"/>
    <property type="evidence" value="ECO:0007669"/>
    <property type="project" value="UniProtKB-EC"/>
</dbReference>
<sequence length="449" mass="48977">MKSALETLSPTRVKMTIEVPFEELKPSLDAAIKHIGEHIQVPGFRKGKVPARIIEQRVGRAAVLEEAVNNALPTFYGQALEENAVRPLGQPEITDLKVPASDGEDFTFTAEVDKRPEIELPDFSGIELTVDEAKVEDEAVEQRLTDLRARFGTLKGVDRAVQDGDFVSIDLSAEIDGEQIDSVTGVSYEVGSKNMLEGLDEALIGMTADETKNFTAPLAGGDQEGQDADCTVTVTAVKERELPELDDEFAQLASEFDTLDELKADLTAKAEVDAKFAQGVAARDKLLEAILEKIEVPIPEGVVEAEVHSHLEGEGRLEDDEHRAEVDESTRKGLKTQLVLDAIAEKEEVKVEQQELIEFLVMSSQQYGMDPNQFAQSLDQDGQIPAMVAEVARRKALATVLEKVSVKDTAGNVIDLNESVPGTEDFEVEEIDEDDSTEATAESTEKADA</sequence>
<name>A0ABW3MXQ4_9MICO</name>
<dbReference type="InterPro" id="IPR008880">
    <property type="entry name" value="Trigger_fac_C"/>
</dbReference>
<dbReference type="PROSITE" id="PS50059">
    <property type="entry name" value="FKBP_PPIASE"/>
    <property type="match status" value="1"/>
</dbReference>
<comment type="domain">
    <text evidence="11">Consists of 3 domains; the N-terminus binds the ribosome, the middle domain has PPIase activity, while the C-terminus has intrinsic chaperone activity on its own.</text>
</comment>
<evidence type="ECO:0000256" key="4">
    <source>
        <dbReference type="ARBA" id="ARBA00016902"/>
    </source>
</evidence>
<dbReference type="SUPFAM" id="SSF102735">
    <property type="entry name" value="Trigger factor ribosome-binding domain"/>
    <property type="match status" value="1"/>
</dbReference>
<evidence type="ECO:0000256" key="8">
    <source>
        <dbReference type="ARBA" id="ARBA00023235"/>
    </source>
</evidence>
<proteinExistence type="inferred from homology"/>
<comment type="catalytic activity">
    <reaction evidence="1 11 12">
        <text>[protein]-peptidylproline (omega=180) = [protein]-peptidylproline (omega=0)</text>
        <dbReference type="Rhea" id="RHEA:16237"/>
        <dbReference type="Rhea" id="RHEA-COMP:10747"/>
        <dbReference type="Rhea" id="RHEA-COMP:10748"/>
        <dbReference type="ChEBI" id="CHEBI:83833"/>
        <dbReference type="ChEBI" id="CHEBI:83834"/>
        <dbReference type="EC" id="5.2.1.8"/>
    </reaction>
</comment>
<keyword evidence="8 11" id="KW-0413">Isomerase</keyword>
<dbReference type="Pfam" id="PF05698">
    <property type="entry name" value="Trigger_C"/>
    <property type="match status" value="1"/>
</dbReference>
<feature type="compositionally biased region" description="Acidic residues" evidence="14">
    <location>
        <begin position="424"/>
        <end position="437"/>
    </location>
</feature>
<feature type="domain" description="PPIase FKBP-type" evidence="15">
    <location>
        <begin position="164"/>
        <end position="217"/>
    </location>
</feature>
<evidence type="ECO:0000256" key="11">
    <source>
        <dbReference type="HAMAP-Rule" id="MF_00303"/>
    </source>
</evidence>
<dbReference type="InterPro" id="IPR008881">
    <property type="entry name" value="Trigger_fac_ribosome-bd_bac"/>
</dbReference>
<keyword evidence="11" id="KW-0963">Cytoplasm</keyword>
<evidence type="ECO:0000256" key="13">
    <source>
        <dbReference type="RuleBase" id="RU003914"/>
    </source>
</evidence>
<dbReference type="PIRSF" id="PIRSF003095">
    <property type="entry name" value="Trigger_factor"/>
    <property type="match status" value="1"/>
</dbReference>
<keyword evidence="17" id="KW-1185">Reference proteome</keyword>
<accession>A0ABW3MXQ4</accession>
<dbReference type="NCBIfam" id="TIGR00115">
    <property type="entry name" value="tig"/>
    <property type="match status" value="1"/>
</dbReference>
<feature type="region of interest" description="Disordered" evidence="14">
    <location>
        <begin position="416"/>
        <end position="449"/>
    </location>
</feature>
<dbReference type="Pfam" id="PF05697">
    <property type="entry name" value="Trigger_N"/>
    <property type="match status" value="1"/>
</dbReference>
<dbReference type="SUPFAM" id="SSF109998">
    <property type="entry name" value="Triger factor/SurA peptide-binding domain-like"/>
    <property type="match status" value="1"/>
</dbReference>
<comment type="similarity">
    <text evidence="2 11 13">Belongs to the FKBP-type PPIase family. Tig subfamily.</text>
</comment>
<dbReference type="RefSeq" id="WP_386053524.1">
    <property type="nucleotide sequence ID" value="NZ_JBHTKH010000009.1"/>
</dbReference>
<evidence type="ECO:0000256" key="1">
    <source>
        <dbReference type="ARBA" id="ARBA00000971"/>
    </source>
</evidence>
<dbReference type="Pfam" id="PF00254">
    <property type="entry name" value="FKBP_C"/>
    <property type="match status" value="1"/>
</dbReference>
<comment type="function">
    <text evidence="11">Involved in protein export. Acts as a chaperone by maintaining the newly synthesized protein in an open conformation. Functions as a peptidyl-prolyl cis-trans isomerase.</text>
</comment>
<reference evidence="17" key="1">
    <citation type="journal article" date="2019" name="Int. J. Syst. Evol. Microbiol.">
        <title>The Global Catalogue of Microorganisms (GCM) 10K type strain sequencing project: providing services to taxonomists for standard genome sequencing and annotation.</title>
        <authorList>
            <consortium name="The Broad Institute Genomics Platform"/>
            <consortium name="The Broad Institute Genome Sequencing Center for Infectious Disease"/>
            <person name="Wu L."/>
            <person name="Ma J."/>
        </authorList>
    </citation>
    <scope>NUCLEOTIDE SEQUENCE [LARGE SCALE GENOMIC DNA]</scope>
    <source>
        <strain evidence="17">CCUG 57508</strain>
    </source>
</reference>
<dbReference type="SUPFAM" id="SSF54534">
    <property type="entry name" value="FKBP-like"/>
    <property type="match status" value="1"/>
</dbReference>
<evidence type="ECO:0000256" key="5">
    <source>
        <dbReference type="ARBA" id="ARBA00022618"/>
    </source>
</evidence>
<dbReference type="InterPro" id="IPR046357">
    <property type="entry name" value="PPIase_dom_sf"/>
</dbReference>
<dbReference type="Gene3D" id="3.10.50.40">
    <property type="match status" value="1"/>
</dbReference>